<dbReference type="PANTHER" id="PTHR24056:SF560">
    <property type="entry name" value="CYCLIN-DEPENDENT KINASE C-3"/>
    <property type="match status" value="1"/>
</dbReference>
<evidence type="ECO:0000313" key="16">
    <source>
        <dbReference type="Proteomes" id="UP000237000"/>
    </source>
</evidence>
<dbReference type="InterPro" id="IPR050108">
    <property type="entry name" value="CDK"/>
</dbReference>
<dbReference type="SMART" id="SM00220">
    <property type="entry name" value="S_TKc"/>
    <property type="match status" value="1"/>
</dbReference>
<dbReference type="PROSITE" id="PS00108">
    <property type="entry name" value="PROTEIN_KINASE_ST"/>
    <property type="match status" value="1"/>
</dbReference>
<dbReference type="PANTHER" id="PTHR24056">
    <property type="entry name" value="CELL DIVISION PROTEIN KINASE"/>
    <property type="match status" value="1"/>
</dbReference>
<organism evidence="15 16">
    <name type="scientific">Trema orientale</name>
    <name type="common">Charcoal tree</name>
    <name type="synonym">Celtis orientalis</name>
    <dbReference type="NCBI Taxonomy" id="63057"/>
    <lineage>
        <taxon>Eukaryota</taxon>
        <taxon>Viridiplantae</taxon>
        <taxon>Streptophyta</taxon>
        <taxon>Embryophyta</taxon>
        <taxon>Tracheophyta</taxon>
        <taxon>Spermatophyta</taxon>
        <taxon>Magnoliopsida</taxon>
        <taxon>eudicotyledons</taxon>
        <taxon>Gunneridae</taxon>
        <taxon>Pentapetalae</taxon>
        <taxon>rosids</taxon>
        <taxon>fabids</taxon>
        <taxon>Rosales</taxon>
        <taxon>Cannabaceae</taxon>
        <taxon>Trema</taxon>
    </lineage>
</organism>
<keyword evidence="3" id="KW-0597">Phosphoprotein</keyword>
<comment type="subunit">
    <text evidence="11">Interacts with CYCT1-3.</text>
</comment>
<dbReference type="InParanoid" id="A0A2P5EKR2"/>
<evidence type="ECO:0000256" key="5">
    <source>
        <dbReference type="ARBA" id="ARBA00022741"/>
    </source>
</evidence>
<feature type="binding site" evidence="12">
    <location>
        <position position="54"/>
    </location>
    <ligand>
        <name>ATP</name>
        <dbReference type="ChEBI" id="CHEBI:30616"/>
    </ligand>
</feature>
<dbReference type="EMBL" id="JXTC01000136">
    <property type="protein sequence ID" value="PON86146.1"/>
    <property type="molecule type" value="Genomic_DNA"/>
</dbReference>
<feature type="compositionally biased region" description="Low complexity" evidence="13">
    <location>
        <begin position="456"/>
        <end position="465"/>
    </location>
</feature>
<dbReference type="GO" id="GO:0005524">
    <property type="term" value="F:ATP binding"/>
    <property type="evidence" value="ECO:0007669"/>
    <property type="project" value="UniProtKB-UniRule"/>
</dbReference>
<protein>
    <submittedName>
        <fullName evidence="15">GPCR kinase</fullName>
    </submittedName>
</protein>
<feature type="compositionally biased region" description="Polar residues" evidence="13">
    <location>
        <begin position="500"/>
        <end position="513"/>
    </location>
</feature>
<evidence type="ECO:0000256" key="9">
    <source>
        <dbReference type="ARBA" id="ARBA00048367"/>
    </source>
</evidence>
<keyword evidence="2" id="KW-0723">Serine/threonine-protein kinase</keyword>
<feature type="compositionally biased region" description="Polar residues" evidence="13">
    <location>
        <begin position="424"/>
        <end position="434"/>
    </location>
</feature>
<dbReference type="STRING" id="63057.A0A2P5EKR2"/>
<name>A0A2P5EKR2_TREOI</name>
<dbReference type="InterPro" id="IPR011009">
    <property type="entry name" value="Kinase-like_dom_sf"/>
</dbReference>
<evidence type="ECO:0000259" key="14">
    <source>
        <dbReference type="PROSITE" id="PS50011"/>
    </source>
</evidence>
<dbReference type="GO" id="GO:0032968">
    <property type="term" value="P:positive regulation of transcription elongation by RNA polymerase II"/>
    <property type="evidence" value="ECO:0007669"/>
    <property type="project" value="TreeGrafter"/>
</dbReference>
<dbReference type="SUPFAM" id="SSF56112">
    <property type="entry name" value="Protein kinase-like (PK-like)"/>
    <property type="match status" value="1"/>
</dbReference>
<dbReference type="FunFam" id="3.30.200.20:FF:000272">
    <property type="entry name" value="Cyclin-dependent kinase C-2"/>
    <property type="match status" value="1"/>
</dbReference>
<accession>A0A2P5EKR2</accession>
<feature type="domain" description="Protein kinase" evidence="14">
    <location>
        <begin position="25"/>
        <end position="324"/>
    </location>
</feature>
<dbReference type="OrthoDB" id="28397at2759"/>
<dbReference type="InterPro" id="IPR008271">
    <property type="entry name" value="Ser/Thr_kinase_AS"/>
</dbReference>
<dbReference type="GO" id="GO:0008353">
    <property type="term" value="F:RNA polymerase II CTD heptapeptide repeat kinase activity"/>
    <property type="evidence" value="ECO:0007669"/>
    <property type="project" value="UniProtKB-EC"/>
</dbReference>
<evidence type="ECO:0000256" key="2">
    <source>
        <dbReference type="ARBA" id="ARBA00022527"/>
    </source>
</evidence>
<dbReference type="GO" id="GO:0009615">
    <property type="term" value="P:response to virus"/>
    <property type="evidence" value="ECO:0007669"/>
    <property type="project" value="UniProtKB-ARBA"/>
</dbReference>
<dbReference type="Pfam" id="PF00069">
    <property type="entry name" value="Pkinase"/>
    <property type="match status" value="1"/>
</dbReference>
<evidence type="ECO:0000256" key="7">
    <source>
        <dbReference type="ARBA" id="ARBA00022840"/>
    </source>
</evidence>
<dbReference type="PROSITE" id="PS00107">
    <property type="entry name" value="PROTEIN_KINASE_ATP"/>
    <property type="match status" value="1"/>
</dbReference>
<evidence type="ECO:0000256" key="10">
    <source>
        <dbReference type="ARBA" id="ARBA00049280"/>
    </source>
</evidence>
<comment type="catalytic activity">
    <reaction evidence="9">
        <text>L-seryl-[protein] + ATP = O-phospho-L-seryl-[protein] + ADP + H(+)</text>
        <dbReference type="Rhea" id="RHEA:17989"/>
        <dbReference type="Rhea" id="RHEA-COMP:9863"/>
        <dbReference type="Rhea" id="RHEA-COMP:11604"/>
        <dbReference type="ChEBI" id="CHEBI:15378"/>
        <dbReference type="ChEBI" id="CHEBI:29999"/>
        <dbReference type="ChEBI" id="CHEBI:30616"/>
        <dbReference type="ChEBI" id="CHEBI:83421"/>
        <dbReference type="ChEBI" id="CHEBI:456216"/>
        <dbReference type="EC" id="2.7.11.22"/>
    </reaction>
</comment>
<feature type="compositionally biased region" description="Basic and acidic residues" evidence="13">
    <location>
        <begin position="335"/>
        <end position="347"/>
    </location>
</feature>
<sequence length="513" mass="57350">MALAAPGQLNVQELPSWGSRSVDCFEKLEQIGEGTYGQVYMAREISTGEIVALKKIRMDNEKEGFPITAIREIKILKKLNHDNIIKLKEIVTSSGNERDEQNNQEGNMFKGGIYMVFEYMDHDLTGLADRPGLRFTVPQIKCYMKQLLTGLHYCHANQVLHRDIKGSNLLIDNEGKLKLADFGLARFFANDHGGNLTNRVITLWYRPPELLLGATKYGPAVDLWSVGCIFAELLHGKPILPGKNEPEQLNKIFELCGSPDETNWPDASKTPWYNNFKPSRSMKRRVREMFRHFDRHALDLLDHLLALDPNQRWTAKQALDADYFWNDPLPCDPKSLPKYESSHEFQTKKKRQQQRQNEEQAKRQKIQHPQQHARLPPIQHVGQAPSHWHGPNHPMSNSQASMSSGPSHHHYGKPRGPPAGPNRYPSNGNQSGGYNPSRGSQVGGYSGGPYPPQGRGPPYAGSGMPVPGPGPRGAPGGYVGPPYSQSAQYGGSGAARGHNSMGSNRNQQYGWQQ</sequence>
<evidence type="ECO:0000256" key="12">
    <source>
        <dbReference type="PROSITE-ProRule" id="PRU10141"/>
    </source>
</evidence>
<dbReference type="InterPro" id="IPR017441">
    <property type="entry name" value="Protein_kinase_ATP_BS"/>
</dbReference>
<evidence type="ECO:0000256" key="8">
    <source>
        <dbReference type="ARBA" id="ARBA00047811"/>
    </source>
</evidence>
<reference evidence="16" key="1">
    <citation type="submission" date="2016-06" db="EMBL/GenBank/DDBJ databases">
        <title>Parallel loss of symbiosis genes in relatives of nitrogen-fixing non-legume Parasponia.</title>
        <authorList>
            <person name="Van Velzen R."/>
            <person name="Holmer R."/>
            <person name="Bu F."/>
            <person name="Rutten L."/>
            <person name="Van Zeijl A."/>
            <person name="Liu W."/>
            <person name="Santuari L."/>
            <person name="Cao Q."/>
            <person name="Sharma T."/>
            <person name="Shen D."/>
            <person name="Roswanjaya Y."/>
            <person name="Wardhani T."/>
            <person name="Kalhor M.S."/>
            <person name="Jansen J."/>
            <person name="Van den Hoogen J."/>
            <person name="Gungor B."/>
            <person name="Hartog M."/>
            <person name="Hontelez J."/>
            <person name="Verver J."/>
            <person name="Yang W.-C."/>
            <person name="Schijlen E."/>
            <person name="Repin R."/>
            <person name="Schilthuizen M."/>
            <person name="Schranz E."/>
            <person name="Heidstra R."/>
            <person name="Miyata K."/>
            <person name="Fedorova E."/>
            <person name="Kohlen W."/>
            <person name="Bisseling T."/>
            <person name="Smit S."/>
            <person name="Geurts R."/>
        </authorList>
    </citation>
    <scope>NUCLEOTIDE SEQUENCE [LARGE SCALE GENOMIC DNA]</scope>
    <source>
        <strain evidence="16">cv. RG33-2</strain>
    </source>
</reference>
<dbReference type="CDD" id="cd07840">
    <property type="entry name" value="STKc_CDK9_like"/>
    <property type="match status" value="1"/>
</dbReference>
<comment type="catalytic activity">
    <reaction evidence="10">
        <text>[DNA-directed RNA polymerase] + ATP = phospho-[DNA-directed RNA polymerase] + ADP + H(+)</text>
        <dbReference type="Rhea" id="RHEA:10216"/>
        <dbReference type="Rhea" id="RHEA-COMP:11321"/>
        <dbReference type="Rhea" id="RHEA-COMP:11322"/>
        <dbReference type="ChEBI" id="CHEBI:15378"/>
        <dbReference type="ChEBI" id="CHEBI:30616"/>
        <dbReference type="ChEBI" id="CHEBI:43176"/>
        <dbReference type="ChEBI" id="CHEBI:68546"/>
        <dbReference type="ChEBI" id="CHEBI:456216"/>
        <dbReference type="EC" id="2.7.11.23"/>
    </reaction>
</comment>
<evidence type="ECO:0000313" key="15">
    <source>
        <dbReference type="EMBL" id="PON86146.1"/>
    </source>
</evidence>
<evidence type="ECO:0000256" key="1">
    <source>
        <dbReference type="ARBA" id="ARBA00006485"/>
    </source>
</evidence>
<keyword evidence="6 15" id="KW-0418">Kinase</keyword>
<keyword evidence="5 12" id="KW-0547">Nucleotide-binding</keyword>
<dbReference type="Gene3D" id="3.30.200.20">
    <property type="entry name" value="Phosphorylase Kinase, domain 1"/>
    <property type="match status" value="1"/>
</dbReference>
<feature type="region of interest" description="Disordered" evidence="13">
    <location>
        <begin position="335"/>
        <end position="513"/>
    </location>
</feature>
<comment type="similarity">
    <text evidence="1">Belongs to the protein kinase superfamily. CMGC Ser/Thr protein kinase family. CDC2/CDKX subfamily.</text>
</comment>
<dbReference type="InterPro" id="IPR000719">
    <property type="entry name" value="Prot_kinase_dom"/>
</dbReference>
<comment type="caution">
    <text evidence="15">The sequence shown here is derived from an EMBL/GenBank/DDBJ whole genome shotgun (WGS) entry which is preliminary data.</text>
</comment>
<dbReference type="FunFam" id="1.10.510.10:FF:000273">
    <property type="entry name" value="Cyclin-dependent kinase C-2"/>
    <property type="match status" value="1"/>
</dbReference>
<evidence type="ECO:0000256" key="6">
    <source>
        <dbReference type="ARBA" id="ARBA00022777"/>
    </source>
</evidence>
<evidence type="ECO:0000256" key="3">
    <source>
        <dbReference type="ARBA" id="ARBA00022553"/>
    </source>
</evidence>
<dbReference type="Gene3D" id="1.10.510.10">
    <property type="entry name" value="Transferase(Phosphotransferase) domain 1"/>
    <property type="match status" value="1"/>
</dbReference>
<dbReference type="FunCoup" id="A0A2P5EKR2">
    <property type="interactions" value="3653"/>
</dbReference>
<dbReference type="GO" id="GO:0004693">
    <property type="term" value="F:cyclin-dependent protein serine/threonine kinase activity"/>
    <property type="evidence" value="ECO:0007669"/>
    <property type="project" value="UniProtKB-EC"/>
</dbReference>
<dbReference type="GO" id="GO:0000307">
    <property type="term" value="C:cyclin-dependent protein kinase holoenzyme complex"/>
    <property type="evidence" value="ECO:0007669"/>
    <property type="project" value="TreeGrafter"/>
</dbReference>
<evidence type="ECO:0000256" key="13">
    <source>
        <dbReference type="SAM" id="MobiDB-lite"/>
    </source>
</evidence>
<evidence type="ECO:0000256" key="11">
    <source>
        <dbReference type="ARBA" id="ARBA00065301"/>
    </source>
</evidence>
<keyword evidence="7 12" id="KW-0067">ATP-binding</keyword>
<dbReference type="PROSITE" id="PS50011">
    <property type="entry name" value="PROTEIN_KINASE_DOM"/>
    <property type="match status" value="1"/>
</dbReference>
<comment type="catalytic activity">
    <reaction evidence="8">
        <text>L-threonyl-[protein] + ATP = O-phospho-L-threonyl-[protein] + ADP + H(+)</text>
        <dbReference type="Rhea" id="RHEA:46608"/>
        <dbReference type="Rhea" id="RHEA-COMP:11060"/>
        <dbReference type="Rhea" id="RHEA-COMP:11605"/>
        <dbReference type="ChEBI" id="CHEBI:15378"/>
        <dbReference type="ChEBI" id="CHEBI:30013"/>
        <dbReference type="ChEBI" id="CHEBI:30616"/>
        <dbReference type="ChEBI" id="CHEBI:61977"/>
        <dbReference type="ChEBI" id="CHEBI:456216"/>
        <dbReference type="EC" id="2.7.11.22"/>
    </reaction>
</comment>
<dbReference type="AlphaFoldDB" id="A0A2P5EKR2"/>
<proteinExistence type="inferred from homology"/>
<dbReference type="GO" id="GO:0005634">
    <property type="term" value="C:nucleus"/>
    <property type="evidence" value="ECO:0007669"/>
    <property type="project" value="TreeGrafter"/>
</dbReference>
<feature type="compositionally biased region" description="Polar residues" evidence="13">
    <location>
        <begin position="394"/>
        <end position="406"/>
    </location>
</feature>
<keyword evidence="16" id="KW-1185">Reference proteome</keyword>
<evidence type="ECO:0000256" key="4">
    <source>
        <dbReference type="ARBA" id="ARBA00022679"/>
    </source>
</evidence>
<dbReference type="Proteomes" id="UP000237000">
    <property type="component" value="Unassembled WGS sequence"/>
</dbReference>
<keyword evidence="4" id="KW-0808">Transferase</keyword>
<gene>
    <name evidence="15" type="ORF">TorRG33x02_180200</name>
</gene>